<dbReference type="EC" id="2.1.-.-" evidence="2"/>
<organism evidence="2 3">
    <name type="scientific">Streptomyces xantholiticus</name>
    <dbReference type="NCBI Taxonomy" id="68285"/>
    <lineage>
        <taxon>Bacteria</taxon>
        <taxon>Bacillati</taxon>
        <taxon>Actinomycetota</taxon>
        <taxon>Actinomycetes</taxon>
        <taxon>Kitasatosporales</taxon>
        <taxon>Streptomycetaceae</taxon>
        <taxon>Streptomyces</taxon>
    </lineage>
</organism>
<dbReference type="GO" id="GO:0008168">
    <property type="term" value="F:methyltransferase activity"/>
    <property type="evidence" value="ECO:0007669"/>
    <property type="project" value="UniProtKB-KW"/>
</dbReference>
<keyword evidence="3" id="KW-1185">Reference proteome</keyword>
<dbReference type="CDD" id="cd02440">
    <property type="entry name" value="AdoMet_MTases"/>
    <property type="match status" value="1"/>
</dbReference>
<accession>A0ABV1UYT4</accession>
<dbReference type="Proteomes" id="UP001445472">
    <property type="component" value="Unassembled WGS sequence"/>
</dbReference>
<dbReference type="RefSeq" id="WP_159026879.1">
    <property type="nucleotide sequence ID" value="NZ_JBEPBX010000020.1"/>
</dbReference>
<dbReference type="EMBL" id="JBEPBX010000020">
    <property type="protein sequence ID" value="MER6615931.1"/>
    <property type="molecule type" value="Genomic_DNA"/>
</dbReference>
<evidence type="ECO:0000313" key="2">
    <source>
        <dbReference type="EMBL" id="MER6615931.1"/>
    </source>
</evidence>
<gene>
    <name evidence="2" type="ORF">ABT276_21720</name>
</gene>
<keyword evidence="2" id="KW-0489">Methyltransferase</keyword>
<dbReference type="InterPro" id="IPR029063">
    <property type="entry name" value="SAM-dependent_MTases_sf"/>
</dbReference>
<dbReference type="InterPro" id="IPR013217">
    <property type="entry name" value="Methyltransf_12"/>
</dbReference>
<reference evidence="2 3" key="1">
    <citation type="submission" date="2024-06" db="EMBL/GenBank/DDBJ databases">
        <title>The Natural Products Discovery Center: Release of the First 8490 Sequenced Strains for Exploring Actinobacteria Biosynthetic Diversity.</title>
        <authorList>
            <person name="Kalkreuter E."/>
            <person name="Kautsar S.A."/>
            <person name="Yang D."/>
            <person name="Bader C.D."/>
            <person name="Teijaro C.N."/>
            <person name="Fluegel L."/>
            <person name="Davis C.M."/>
            <person name="Simpson J.R."/>
            <person name="Lauterbach L."/>
            <person name="Steele A.D."/>
            <person name="Gui C."/>
            <person name="Meng S."/>
            <person name="Li G."/>
            <person name="Viehrig K."/>
            <person name="Ye F."/>
            <person name="Su P."/>
            <person name="Kiefer A.F."/>
            <person name="Nichols A."/>
            <person name="Cepeda A.J."/>
            <person name="Yan W."/>
            <person name="Fan B."/>
            <person name="Jiang Y."/>
            <person name="Adhikari A."/>
            <person name="Zheng C.-J."/>
            <person name="Schuster L."/>
            <person name="Cowan T.M."/>
            <person name="Smanski M.J."/>
            <person name="Chevrette M.G."/>
            <person name="De Carvalho L.P.S."/>
            <person name="Shen B."/>
        </authorList>
    </citation>
    <scope>NUCLEOTIDE SEQUENCE [LARGE SCALE GENOMIC DNA]</scope>
    <source>
        <strain evidence="2 3">NPDC000837</strain>
    </source>
</reference>
<feature type="domain" description="Methyltransferase type 12" evidence="1">
    <location>
        <begin position="58"/>
        <end position="155"/>
    </location>
</feature>
<proteinExistence type="predicted"/>
<dbReference type="InterPro" id="IPR016584">
    <property type="entry name" value="MeTrfase_VrtF"/>
</dbReference>
<protein>
    <submittedName>
        <fullName evidence="2">Class I SAM-dependent methyltransferase</fullName>
        <ecNumber evidence="2">2.1.-.-</ecNumber>
    </submittedName>
</protein>
<dbReference type="SUPFAM" id="SSF53335">
    <property type="entry name" value="S-adenosyl-L-methionine-dependent methyltransferases"/>
    <property type="match status" value="1"/>
</dbReference>
<keyword evidence="2" id="KW-0808">Transferase</keyword>
<evidence type="ECO:0000259" key="1">
    <source>
        <dbReference type="Pfam" id="PF08242"/>
    </source>
</evidence>
<dbReference type="GO" id="GO:0032259">
    <property type="term" value="P:methylation"/>
    <property type="evidence" value="ECO:0007669"/>
    <property type="project" value="UniProtKB-KW"/>
</dbReference>
<dbReference type="PIRSF" id="PIRSF011491">
    <property type="entry name" value="Mtase_YbcY_prd"/>
    <property type="match status" value="1"/>
</dbReference>
<dbReference type="Gene3D" id="3.40.50.150">
    <property type="entry name" value="Vaccinia Virus protein VP39"/>
    <property type="match status" value="1"/>
</dbReference>
<dbReference type="Pfam" id="PF08242">
    <property type="entry name" value="Methyltransf_12"/>
    <property type="match status" value="1"/>
</dbReference>
<sequence>MTTSPHSNQVHAGQAVYLPWTLPLYDLMAFKINCRFLFRVPVSEVVAMFDRNVSPDHLDVGVGTGYFLDNCRTAPQQAITLADLNEHALRHAARRLARFEVRTVRANALEPLPLPEAAFGSASMNFLLHCVPGSIRQKAKVLDHVAACVRPGGRIFGATVLSKGVPVGVAARAVMPVWNWRGMMNNSEDSLGDLRTELAARFPSHKVSVHGCTALFEAEVP</sequence>
<comment type="caution">
    <text evidence="2">The sequence shown here is derived from an EMBL/GenBank/DDBJ whole genome shotgun (WGS) entry which is preliminary data.</text>
</comment>
<name>A0ABV1UYT4_9ACTN</name>
<evidence type="ECO:0000313" key="3">
    <source>
        <dbReference type="Proteomes" id="UP001445472"/>
    </source>
</evidence>